<reference evidence="4 5" key="1">
    <citation type="submission" date="2018-06" db="EMBL/GenBank/DDBJ databases">
        <title>Extensive metabolic versatility and redundancy in microbially diverse, dynamic hydrothermal sediments.</title>
        <authorList>
            <person name="Dombrowski N."/>
            <person name="Teske A."/>
            <person name="Baker B.J."/>
        </authorList>
    </citation>
    <scope>NUCLEOTIDE SEQUENCE [LARGE SCALE GENOMIC DNA]</scope>
    <source>
        <strain evidence="4">B79_G16</strain>
    </source>
</reference>
<dbReference type="SUPFAM" id="SSF55608">
    <property type="entry name" value="Homing endonucleases"/>
    <property type="match status" value="2"/>
</dbReference>
<dbReference type="Gene3D" id="3.40.50.2000">
    <property type="entry name" value="Glycogen Phosphorylase B"/>
    <property type="match status" value="2"/>
</dbReference>
<dbReference type="SUPFAM" id="SSF53756">
    <property type="entry name" value="UDP-Glycosyltransferase/glycogen phosphorylase"/>
    <property type="match status" value="2"/>
</dbReference>
<dbReference type="PANTHER" id="PTHR12526:SF572">
    <property type="entry name" value="BLL5144 PROTEIN"/>
    <property type="match status" value="1"/>
</dbReference>
<dbReference type="Proteomes" id="UP000281261">
    <property type="component" value="Unassembled WGS sequence"/>
</dbReference>
<evidence type="ECO:0000313" key="4">
    <source>
        <dbReference type="EMBL" id="RLC37213.1"/>
    </source>
</evidence>
<dbReference type="GO" id="GO:0004519">
    <property type="term" value="F:endonuclease activity"/>
    <property type="evidence" value="ECO:0007669"/>
    <property type="project" value="InterPro"/>
</dbReference>
<dbReference type="SMART" id="SM00305">
    <property type="entry name" value="HintC"/>
    <property type="match status" value="1"/>
</dbReference>
<dbReference type="InterPro" id="IPR003587">
    <property type="entry name" value="Hint_dom_N"/>
</dbReference>
<dbReference type="SUPFAM" id="SSF51294">
    <property type="entry name" value="Hedgehog/intein (Hint) domain"/>
    <property type="match status" value="1"/>
</dbReference>
<proteinExistence type="predicted"/>
<dbReference type="PROSITE" id="PS50817">
    <property type="entry name" value="INTEIN_N_TER"/>
    <property type="match status" value="1"/>
</dbReference>
<dbReference type="InterPro" id="IPR004860">
    <property type="entry name" value="LAGLIDADG_dom"/>
</dbReference>
<name>A0A420ZCM4_UNCK3</name>
<dbReference type="InterPro" id="IPR006142">
    <property type="entry name" value="INTEIN"/>
</dbReference>
<dbReference type="NCBIfam" id="TIGR01445">
    <property type="entry name" value="intein_Nterm"/>
    <property type="match status" value="1"/>
</dbReference>
<organism evidence="4 5">
    <name type="scientific">candidate division Kazan bacterium</name>
    <dbReference type="NCBI Taxonomy" id="2202143"/>
    <lineage>
        <taxon>Bacteria</taxon>
        <taxon>Bacteria division Kazan-3B-28</taxon>
    </lineage>
</organism>
<keyword evidence="1" id="KW-0068">Autocatalytic cleavage</keyword>
<comment type="caution">
    <text evidence="4">The sequence shown here is derived from an EMBL/GenBank/DDBJ whole genome shotgun (WGS) entry which is preliminary data.</text>
</comment>
<evidence type="ECO:0000313" key="5">
    <source>
        <dbReference type="Proteomes" id="UP000281261"/>
    </source>
</evidence>
<dbReference type="Pfam" id="PF14890">
    <property type="entry name" value="Intein_splicing"/>
    <property type="match status" value="1"/>
</dbReference>
<dbReference type="PROSITE" id="PS50818">
    <property type="entry name" value="INTEIN_C_TER"/>
    <property type="match status" value="1"/>
</dbReference>
<protein>
    <recommendedName>
        <fullName evidence="3">DOD-type homing endonuclease domain-containing protein</fullName>
    </recommendedName>
</protein>
<dbReference type="InterPro" id="IPR004042">
    <property type="entry name" value="Intein_endonuc_central"/>
</dbReference>
<feature type="domain" description="DOD-type homing endonuclease" evidence="3">
    <location>
        <begin position="443"/>
        <end position="576"/>
    </location>
</feature>
<evidence type="ECO:0000256" key="2">
    <source>
        <dbReference type="ARBA" id="ARBA00023000"/>
    </source>
</evidence>
<dbReference type="EMBL" id="QMNG01000009">
    <property type="protein sequence ID" value="RLC37213.1"/>
    <property type="molecule type" value="Genomic_DNA"/>
</dbReference>
<dbReference type="Gene3D" id="2.170.16.10">
    <property type="entry name" value="Hedgehog/Intein (Hint) domain"/>
    <property type="match status" value="1"/>
</dbReference>
<evidence type="ECO:0000259" key="3">
    <source>
        <dbReference type="PROSITE" id="PS50819"/>
    </source>
</evidence>
<dbReference type="Gene3D" id="3.10.28.10">
    <property type="entry name" value="Homing endonucleases"/>
    <property type="match status" value="1"/>
</dbReference>
<dbReference type="InterPro" id="IPR030934">
    <property type="entry name" value="Intein_C"/>
</dbReference>
<dbReference type="InterPro" id="IPR006141">
    <property type="entry name" value="Intein_N"/>
</dbReference>
<dbReference type="PANTHER" id="PTHR12526">
    <property type="entry name" value="GLYCOSYLTRANSFERASE"/>
    <property type="match status" value="1"/>
</dbReference>
<dbReference type="PRINTS" id="PR00379">
    <property type="entry name" value="INTEIN"/>
</dbReference>
<accession>A0A420ZCM4</accession>
<dbReference type="InterPro" id="IPR036844">
    <property type="entry name" value="Hint_dom_sf"/>
</dbReference>
<evidence type="ECO:0000256" key="1">
    <source>
        <dbReference type="ARBA" id="ARBA00022813"/>
    </source>
</evidence>
<dbReference type="GO" id="GO:0016539">
    <property type="term" value="P:intein-mediated protein splicing"/>
    <property type="evidence" value="ECO:0007669"/>
    <property type="project" value="InterPro"/>
</dbReference>
<gene>
    <name evidence="4" type="ORF">DRH29_02760</name>
</gene>
<dbReference type="AlphaFoldDB" id="A0A420ZCM4"/>
<dbReference type="InterPro" id="IPR003586">
    <property type="entry name" value="Hint_dom_C"/>
</dbReference>
<sequence length="764" mass="89177">MFGKLRDECKLYYEVAGGPYEGGMNGRYTFNEYLYEYDPEVIFTLADIQWLKFIPPNKGNRPWVAYFPIDGDHWDDVVWNSILDKCEFPVTYSKFAQEVCKKNGYDNVKMIYHGHDPYIFKPYPMEKVQESINQNFIPRKMDPDAFLVGVVQTVNPRKNWDYWLKIFAEFVKDKDNVIAVLITDPNSQMAYTSRISLRRMIKMLGIHKKVWIPMNYHFWGGYNDLQMAEITNWFRKGCYFTVSGGEGFGLCVAPETMIHTKDGFKPIYKVEIGDKVVGIDGNYHIIEKKVSRKTNKLYKVKTFNESITVSSDHPFYTFSDNKFQWKTPTQLKKGDYICSPIEKRMETISKIDITKYVKCKYNDKYVWLEHGFSPKQKKSISYCIENYHTTKKIVEKARKYLRGELKNVKSEEVKRVASLIKDDVPSPIKYPRYIELDKDFLYFAGWFIAEGSYYKGAFELSLGINDKPYIEKILRFPRKNNISIKVIEKGNRIRIIGSSAIHGRLFNILFGKGARNKKIDPIFFHSKYAMELIVGLILGDGSTKVYECRKQRLITFSTTSLTLVRQLKRLLMSYKIYSSYKKAKDKYRLFISGDFTEILAPLLGLEEYKIDKSKSHTQVKLKDGYFLIPVKKIEKINKAQEVFDIQVKNSHSFVGEFLLLHNSQFQAMCCGAPVVALDYTTPTEFLANGRGYLIKKGDWDIIDGFERPTPDIDDAVEKLNEVYYNREKAQKVAEKGRRWASKITWNSTIPQWVRLFREVAEEIA</sequence>
<dbReference type="CDD" id="cd00081">
    <property type="entry name" value="Hint"/>
    <property type="match status" value="1"/>
</dbReference>
<dbReference type="SMART" id="SM00306">
    <property type="entry name" value="HintN"/>
    <property type="match status" value="1"/>
</dbReference>
<dbReference type="InterPro" id="IPR027434">
    <property type="entry name" value="Homing_endonucl"/>
</dbReference>
<keyword evidence="2" id="KW-0651">Protein splicing</keyword>
<dbReference type="Pfam" id="PF14528">
    <property type="entry name" value="LAGLIDADG_3"/>
    <property type="match status" value="1"/>
</dbReference>
<dbReference type="PROSITE" id="PS50819">
    <property type="entry name" value="INTEIN_ENDONUCLEASE"/>
    <property type="match status" value="1"/>
</dbReference>